<dbReference type="PANTHER" id="PTHR22133:SF2">
    <property type="entry name" value="AT01821P-RELATED"/>
    <property type="match status" value="1"/>
</dbReference>
<feature type="domain" description="Deltamethrin resistance protein prag01" evidence="2">
    <location>
        <begin position="45"/>
        <end position="94"/>
    </location>
</feature>
<accession>A0AAD9UJR3</accession>
<evidence type="ECO:0000256" key="1">
    <source>
        <dbReference type="SAM" id="Phobius"/>
    </source>
</evidence>
<dbReference type="AlphaFoldDB" id="A0AAD9UJR3"/>
<keyword evidence="4" id="KW-1185">Reference proteome</keyword>
<feature type="transmembrane region" description="Helical" evidence="1">
    <location>
        <begin position="69"/>
        <end position="91"/>
    </location>
</feature>
<protein>
    <recommendedName>
        <fullName evidence="2">Deltamethrin resistance protein prag01 domain-containing protein</fullName>
    </recommendedName>
</protein>
<keyword evidence="1" id="KW-1133">Transmembrane helix</keyword>
<gene>
    <name evidence="3" type="ORF">NP493_38g04062</name>
</gene>
<dbReference type="Proteomes" id="UP001209878">
    <property type="component" value="Unassembled WGS sequence"/>
</dbReference>
<reference evidence="3" key="1">
    <citation type="journal article" date="2023" name="Mol. Biol. Evol.">
        <title>Third-Generation Sequencing Reveals the Adaptive Role of the Epigenome in Three Deep-Sea Polychaetes.</title>
        <authorList>
            <person name="Perez M."/>
            <person name="Aroh O."/>
            <person name="Sun Y."/>
            <person name="Lan Y."/>
            <person name="Juniper S.K."/>
            <person name="Young C.R."/>
            <person name="Angers B."/>
            <person name="Qian P.Y."/>
        </authorList>
    </citation>
    <scope>NUCLEOTIDE SEQUENCE</scope>
    <source>
        <strain evidence="3">R07B-5</strain>
    </source>
</reference>
<evidence type="ECO:0000313" key="4">
    <source>
        <dbReference type="Proteomes" id="UP001209878"/>
    </source>
</evidence>
<keyword evidence="1" id="KW-0812">Transmembrane</keyword>
<evidence type="ECO:0000313" key="3">
    <source>
        <dbReference type="EMBL" id="KAK2192113.1"/>
    </source>
</evidence>
<proteinExistence type="predicted"/>
<name>A0AAD9UJR3_RIDPI</name>
<dbReference type="InterPro" id="IPR031973">
    <property type="entry name" value="Deltameth_res_prag01"/>
</dbReference>
<organism evidence="3 4">
    <name type="scientific">Ridgeia piscesae</name>
    <name type="common">Tubeworm</name>
    <dbReference type="NCBI Taxonomy" id="27915"/>
    <lineage>
        <taxon>Eukaryota</taxon>
        <taxon>Metazoa</taxon>
        <taxon>Spiralia</taxon>
        <taxon>Lophotrochozoa</taxon>
        <taxon>Annelida</taxon>
        <taxon>Polychaeta</taxon>
        <taxon>Sedentaria</taxon>
        <taxon>Canalipalpata</taxon>
        <taxon>Sabellida</taxon>
        <taxon>Siboglinidae</taxon>
        <taxon>Ridgeia</taxon>
    </lineage>
</organism>
<dbReference type="Pfam" id="PF16020">
    <property type="entry name" value="Deltameth_res"/>
    <property type="match status" value="1"/>
</dbReference>
<dbReference type="PANTHER" id="PTHR22133">
    <property type="entry name" value="AT01821P-RELATED"/>
    <property type="match status" value="1"/>
</dbReference>
<dbReference type="EMBL" id="JAODUO010000038">
    <property type="protein sequence ID" value="KAK2192113.1"/>
    <property type="molecule type" value="Genomic_DNA"/>
</dbReference>
<comment type="caution">
    <text evidence="3">The sequence shown here is derived from an EMBL/GenBank/DDBJ whole genome shotgun (WGS) entry which is preliminary data.</text>
</comment>
<sequence>MLGRILASRAATAVSRVSSRKMSGHTPATWKTDLELAQVSRTTLNDLPIPAGSWQANYAKKQAKYNIQLALASVLMSCTLVVMYKSGVLYFHRHPNLKSLSIHPERL</sequence>
<evidence type="ECO:0000259" key="2">
    <source>
        <dbReference type="Pfam" id="PF16020"/>
    </source>
</evidence>
<keyword evidence="1" id="KW-0472">Membrane</keyword>